<feature type="domain" description="WYL" evidence="2">
    <location>
        <begin position="140"/>
        <end position="200"/>
    </location>
</feature>
<dbReference type="InterPro" id="IPR013196">
    <property type="entry name" value="HTH_11"/>
</dbReference>
<gene>
    <name evidence="4" type="ORF">KIMH_11790</name>
</gene>
<evidence type="ECO:0000313" key="5">
    <source>
        <dbReference type="Proteomes" id="UP001321748"/>
    </source>
</evidence>
<evidence type="ECO:0000313" key="4">
    <source>
        <dbReference type="EMBL" id="BDR55068.1"/>
    </source>
</evidence>
<dbReference type="Pfam" id="PF13280">
    <property type="entry name" value="WYL"/>
    <property type="match status" value="1"/>
</dbReference>
<dbReference type="InterPro" id="IPR057727">
    <property type="entry name" value="WCX_dom"/>
</dbReference>
<keyword evidence="4" id="KW-0238">DNA-binding</keyword>
<dbReference type="GO" id="GO:0003677">
    <property type="term" value="F:DNA binding"/>
    <property type="evidence" value="ECO:0007669"/>
    <property type="project" value="UniProtKB-KW"/>
</dbReference>
<reference evidence="4 5" key="1">
    <citation type="journal article" date="2023" name="Microbiol. Spectr.">
        <title>Symbiosis of Carpenter Bees with Uncharacterized Lactic Acid Bacteria Showing NAD Auxotrophy.</title>
        <authorList>
            <person name="Kawasaki S."/>
            <person name="Ozawa K."/>
            <person name="Mori T."/>
            <person name="Yamamoto A."/>
            <person name="Ito M."/>
            <person name="Ohkuma M."/>
            <person name="Sakamoto M."/>
            <person name="Matsutani M."/>
        </authorList>
    </citation>
    <scope>NUCLEOTIDE SEQUENCE [LARGE SCALE GENOMIC DNA]</scope>
    <source>
        <strain evidence="4 5">KimH</strain>
    </source>
</reference>
<accession>A0ABM8BDW1</accession>
<dbReference type="EMBL" id="AP026800">
    <property type="protein sequence ID" value="BDR55068.1"/>
    <property type="molecule type" value="Genomic_DNA"/>
</dbReference>
<dbReference type="PANTHER" id="PTHR34580">
    <property type="match status" value="1"/>
</dbReference>
<dbReference type="PROSITE" id="PS52050">
    <property type="entry name" value="WYL"/>
    <property type="match status" value="1"/>
</dbReference>
<dbReference type="InterPro" id="IPR026881">
    <property type="entry name" value="WYL_dom"/>
</dbReference>
<dbReference type="InterPro" id="IPR036390">
    <property type="entry name" value="WH_DNA-bd_sf"/>
</dbReference>
<dbReference type="InterPro" id="IPR051534">
    <property type="entry name" value="CBASS_pafABC_assoc_protein"/>
</dbReference>
<dbReference type="Proteomes" id="UP001321748">
    <property type="component" value="Chromosome"/>
</dbReference>
<dbReference type="PANTHER" id="PTHR34580:SF9">
    <property type="entry name" value="SLL5097 PROTEIN"/>
    <property type="match status" value="1"/>
</dbReference>
<dbReference type="InterPro" id="IPR036388">
    <property type="entry name" value="WH-like_DNA-bd_sf"/>
</dbReference>
<dbReference type="Pfam" id="PF25583">
    <property type="entry name" value="WCX"/>
    <property type="match status" value="1"/>
</dbReference>
<feature type="domain" description="WCX" evidence="3">
    <location>
        <begin position="230"/>
        <end position="307"/>
    </location>
</feature>
<evidence type="ECO:0000259" key="1">
    <source>
        <dbReference type="Pfam" id="PF08279"/>
    </source>
</evidence>
<organism evidence="4 5">
    <name type="scientific">Bombiscardovia apis</name>
    <dbReference type="NCBI Taxonomy" id="2932182"/>
    <lineage>
        <taxon>Bacteria</taxon>
        <taxon>Bacillati</taxon>
        <taxon>Actinomycetota</taxon>
        <taxon>Actinomycetes</taxon>
        <taxon>Bifidobacteriales</taxon>
        <taxon>Bifidobacteriaceae</taxon>
        <taxon>Bombiscardovia</taxon>
    </lineage>
</organism>
<dbReference type="RefSeq" id="WP_317642573.1">
    <property type="nucleotide sequence ID" value="NZ_AP026800.1"/>
</dbReference>
<dbReference type="Pfam" id="PF08279">
    <property type="entry name" value="HTH_11"/>
    <property type="match status" value="1"/>
</dbReference>
<protein>
    <submittedName>
        <fullName evidence="4">DNA-binding transcriptional regulator</fullName>
    </submittedName>
</protein>
<name>A0ABM8BDW1_9BIFI</name>
<sequence length="325" mass="37451">MSKSERINQELLFVHERRVFQLSDLITEFHISRRTALRDLSELSRLGVPITAFPGRYGGYQVEDSTPLPPVSFSENEQLTIFFALQLLKTVSNSPFGHTYRHIQDKLLQVFPESRRELISNAMAGIRYEGPSQQAPTEGLAIIFETIMRQHTLVFLYPSQADSPRSANPILLTLNGGFWYCTAFDNSKQQWRTYRCDRMRIIGTHPRAQGLPSPSEERRKYESAQTQARTINFKVDLTSQGKDRFTREHFPNMRLEEEAGQARIVGAIRPDELDFLVRYLLGFGDQATIAEPASLRKRYRHVLEELLKKLGARAYVTQLEVESQR</sequence>
<dbReference type="Gene3D" id="1.10.10.10">
    <property type="entry name" value="Winged helix-like DNA-binding domain superfamily/Winged helix DNA-binding domain"/>
    <property type="match status" value="1"/>
</dbReference>
<evidence type="ECO:0000259" key="2">
    <source>
        <dbReference type="Pfam" id="PF13280"/>
    </source>
</evidence>
<proteinExistence type="predicted"/>
<dbReference type="SUPFAM" id="SSF46785">
    <property type="entry name" value="Winged helix' DNA-binding domain"/>
    <property type="match status" value="1"/>
</dbReference>
<feature type="domain" description="Helix-turn-helix type 11" evidence="1">
    <location>
        <begin position="9"/>
        <end position="61"/>
    </location>
</feature>
<keyword evidence="5" id="KW-1185">Reference proteome</keyword>
<evidence type="ECO:0000259" key="3">
    <source>
        <dbReference type="Pfam" id="PF25583"/>
    </source>
</evidence>